<dbReference type="GO" id="GO:0006890">
    <property type="term" value="P:retrograde vesicle-mediated transport, Golgi to endoplasmic reticulum"/>
    <property type="evidence" value="ECO:0007669"/>
    <property type="project" value="TreeGrafter"/>
</dbReference>
<evidence type="ECO:0000313" key="8">
    <source>
        <dbReference type="Proteomes" id="UP001293254"/>
    </source>
</evidence>
<comment type="caution">
    <text evidence="7">The sequence shown here is derived from an EMBL/GenBank/DDBJ whole genome shotgun (WGS) entry which is preliminary data.</text>
</comment>
<comment type="subcellular location">
    <subcellularLocation>
        <location evidence="1">Membrane</location>
        <topology evidence="1">Multi-pass membrane protein</topology>
    </subcellularLocation>
</comment>
<keyword evidence="5 6" id="KW-0472">Membrane</keyword>
<name>A0AAE1XT79_9LAMI</name>
<evidence type="ECO:0000256" key="4">
    <source>
        <dbReference type="ARBA" id="ARBA00022989"/>
    </source>
</evidence>
<dbReference type="AlphaFoldDB" id="A0AAE1XT79"/>
<evidence type="ECO:0000256" key="1">
    <source>
        <dbReference type="ARBA" id="ARBA00004141"/>
    </source>
</evidence>
<dbReference type="GO" id="GO:0000139">
    <property type="term" value="C:Golgi membrane"/>
    <property type="evidence" value="ECO:0007669"/>
    <property type="project" value="TreeGrafter"/>
</dbReference>
<evidence type="ECO:0000313" key="7">
    <source>
        <dbReference type="EMBL" id="KAK4417517.1"/>
    </source>
</evidence>
<reference evidence="7" key="1">
    <citation type="submission" date="2020-06" db="EMBL/GenBank/DDBJ databases">
        <authorList>
            <person name="Li T."/>
            <person name="Hu X."/>
            <person name="Zhang T."/>
            <person name="Song X."/>
            <person name="Zhang H."/>
            <person name="Dai N."/>
            <person name="Sheng W."/>
            <person name="Hou X."/>
            <person name="Wei L."/>
        </authorList>
    </citation>
    <scope>NUCLEOTIDE SEQUENCE</scope>
    <source>
        <strain evidence="7">3651</strain>
        <tissue evidence="7">Leaf</tissue>
    </source>
</reference>
<keyword evidence="4 6" id="KW-1133">Transmembrane helix</keyword>
<proteinExistence type="inferred from homology"/>
<comment type="similarity">
    <text evidence="2">Belongs to the RER1 family.</text>
</comment>
<keyword evidence="3 6" id="KW-0812">Transmembrane</keyword>
<dbReference type="GO" id="GO:0006621">
    <property type="term" value="P:protein retention in ER lumen"/>
    <property type="evidence" value="ECO:0007669"/>
    <property type="project" value="TreeGrafter"/>
</dbReference>
<dbReference type="PANTHER" id="PTHR10743">
    <property type="entry name" value="PROTEIN RER1"/>
    <property type="match status" value="1"/>
</dbReference>
<reference evidence="7" key="2">
    <citation type="journal article" date="2024" name="Plant">
        <title>Genomic evolution and insights into agronomic trait innovations of Sesamum species.</title>
        <authorList>
            <person name="Miao H."/>
            <person name="Wang L."/>
            <person name="Qu L."/>
            <person name="Liu H."/>
            <person name="Sun Y."/>
            <person name="Le M."/>
            <person name="Wang Q."/>
            <person name="Wei S."/>
            <person name="Zheng Y."/>
            <person name="Lin W."/>
            <person name="Duan Y."/>
            <person name="Cao H."/>
            <person name="Xiong S."/>
            <person name="Wang X."/>
            <person name="Wei L."/>
            <person name="Li C."/>
            <person name="Ma Q."/>
            <person name="Ju M."/>
            <person name="Zhao R."/>
            <person name="Li G."/>
            <person name="Mu C."/>
            <person name="Tian Q."/>
            <person name="Mei H."/>
            <person name="Zhang T."/>
            <person name="Gao T."/>
            <person name="Zhang H."/>
        </authorList>
    </citation>
    <scope>NUCLEOTIDE SEQUENCE</scope>
    <source>
        <strain evidence="7">3651</strain>
    </source>
</reference>
<dbReference type="Pfam" id="PF03248">
    <property type="entry name" value="Rer1"/>
    <property type="match status" value="1"/>
</dbReference>
<keyword evidence="8" id="KW-1185">Reference proteome</keyword>
<dbReference type="InterPro" id="IPR004932">
    <property type="entry name" value="Rer1"/>
</dbReference>
<organism evidence="7 8">
    <name type="scientific">Sesamum alatum</name>
    <dbReference type="NCBI Taxonomy" id="300844"/>
    <lineage>
        <taxon>Eukaryota</taxon>
        <taxon>Viridiplantae</taxon>
        <taxon>Streptophyta</taxon>
        <taxon>Embryophyta</taxon>
        <taxon>Tracheophyta</taxon>
        <taxon>Spermatophyta</taxon>
        <taxon>Magnoliopsida</taxon>
        <taxon>eudicotyledons</taxon>
        <taxon>Gunneridae</taxon>
        <taxon>Pentapetalae</taxon>
        <taxon>asterids</taxon>
        <taxon>lamiids</taxon>
        <taxon>Lamiales</taxon>
        <taxon>Pedaliaceae</taxon>
        <taxon>Sesamum</taxon>
    </lineage>
</organism>
<evidence type="ECO:0000256" key="3">
    <source>
        <dbReference type="ARBA" id="ARBA00022692"/>
    </source>
</evidence>
<dbReference type="GO" id="GO:0005783">
    <property type="term" value="C:endoplasmic reticulum"/>
    <property type="evidence" value="ECO:0007669"/>
    <property type="project" value="GOC"/>
</dbReference>
<evidence type="ECO:0000256" key="5">
    <source>
        <dbReference type="ARBA" id="ARBA00023136"/>
    </source>
</evidence>
<sequence length="178" mass="20388">MLGTNATFHKIQGLKLNQSSSLLLLRQVFSSVTVAIHSVTVTKMKSKYLRELTLLPPYPNHHNGLRRRVTYLLEKSCSSAPSSLYVVRVYVIEGFYVVSYALGLYIINLLIGFLSPQVEFSDGLTLPTQGTEEFRPFIRRLPEFKFYLAFPKFIITTIQNEMSRTIPWRLCADSNKFS</sequence>
<gene>
    <name evidence="7" type="ORF">Salat_2164400</name>
</gene>
<evidence type="ECO:0000256" key="2">
    <source>
        <dbReference type="ARBA" id="ARBA00006070"/>
    </source>
</evidence>
<accession>A0AAE1XT79</accession>
<dbReference type="PANTHER" id="PTHR10743:SF0">
    <property type="entry name" value="PROTEIN RER1"/>
    <property type="match status" value="1"/>
</dbReference>
<dbReference type="EMBL" id="JACGWO010000009">
    <property type="protein sequence ID" value="KAK4417517.1"/>
    <property type="molecule type" value="Genomic_DNA"/>
</dbReference>
<protein>
    <submittedName>
        <fullName evidence="7">Protein RER1B</fullName>
    </submittedName>
</protein>
<feature type="transmembrane region" description="Helical" evidence="6">
    <location>
        <begin position="94"/>
        <end position="114"/>
    </location>
</feature>
<dbReference type="Proteomes" id="UP001293254">
    <property type="component" value="Unassembled WGS sequence"/>
</dbReference>
<evidence type="ECO:0000256" key="6">
    <source>
        <dbReference type="SAM" id="Phobius"/>
    </source>
</evidence>